<dbReference type="PANTHER" id="PTHR13090">
    <property type="entry name" value="ARGININE-HYDROXYLASE NDUFAF5, MITOCHONDRIAL"/>
    <property type="match status" value="1"/>
</dbReference>
<accession>A0A0B1Q7C2</accession>
<sequence>MANDRKQAEAPFDRDRQSNLRLRWAGRGMAEASFLYDAVAAELSERLSLVQRRFDTGLEIGGYDGRLARSSSGQVETMIRMAPERRWLAGTPLAVAGDDEWLPFRDDSLDLVLAPLTLHQTNDTPGAMAQIRRALRPDGLFLAALMGGETLSELRASLIAAEAEIYGGASPRVQPFIELRDAGALLQRTGFALPVIDQERQVVRYDTMFGLMADLRAMGMANSLLARSRKPVGRRLFLRAAELYAQRFSDADGRVRATFDIIYLSGWKPHESQQKPLAPGSAKVSLADVLKDRSGS</sequence>
<dbReference type="InterPro" id="IPR029063">
    <property type="entry name" value="SAM-dependent_MTases_sf"/>
</dbReference>
<dbReference type="AlphaFoldDB" id="A0A0B1Q7C2"/>
<dbReference type="PANTHER" id="PTHR13090:SF1">
    <property type="entry name" value="ARGININE-HYDROXYLASE NDUFAF5, MITOCHONDRIAL"/>
    <property type="match status" value="1"/>
</dbReference>
<dbReference type="Proteomes" id="UP000030826">
    <property type="component" value="Unassembled WGS sequence"/>
</dbReference>
<evidence type="ECO:0000256" key="2">
    <source>
        <dbReference type="ARBA" id="ARBA00022679"/>
    </source>
</evidence>
<dbReference type="GO" id="GO:0008757">
    <property type="term" value="F:S-adenosylmethionine-dependent methyltransferase activity"/>
    <property type="evidence" value="ECO:0007669"/>
    <property type="project" value="InterPro"/>
</dbReference>
<comment type="caution">
    <text evidence="4">The sequence shown here is derived from an EMBL/GenBank/DDBJ whole genome shotgun (WGS) entry which is preliminary data.</text>
</comment>
<dbReference type="Pfam" id="PF08241">
    <property type="entry name" value="Methyltransf_11"/>
    <property type="match status" value="1"/>
</dbReference>
<reference evidence="4 5" key="1">
    <citation type="submission" date="2014-09" db="EMBL/GenBank/DDBJ databases">
        <title>Isolation and characterization of Aurantimonas altamirensis ON-56566 from clinical sample following a dog bite.</title>
        <authorList>
            <person name="Eshaghi A."/>
            <person name="Li A."/>
            <person name="Shahinas D."/>
            <person name="Bahn P."/>
            <person name="Kus J.V."/>
            <person name="Patel S.N."/>
        </authorList>
    </citation>
    <scope>NUCLEOTIDE SEQUENCE [LARGE SCALE GENOMIC DNA]</scope>
    <source>
        <strain evidence="4 5">ON-56566</strain>
    </source>
</reference>
<feature type="domain" description="Methyltransferase type 11" evidence="3">
    <location>
        <begin position="77"/>
        <end position="142"/>
    </location>
</feature>
<dbReference type="Gene3D" id="3.40.50.150">
    <property type="entry name" value="Vaccinia Virus protein VP39"/>
    <property type="match status" value="1"/>
</dbReference>
<dbReference type="STRING" id="370622.LA66_00910"/>
<dbReference type="GO" id="GO:0032259">
    <property type="term" value="P:methylation"/>
    <property type="evidence" value="ECO:0007669"/>
    <property type="project" value="UniProtKB-KW"/>
</dbReference>
<evidence type="ECO:0000259" key="3">
    <source>
        <dbReference type="Pfam" id="PF08241"/>
    </source>
</evidence>
<evidence type="ECO:0000256" key="1">
    <source>
        <dbReference type="ARBA" id="ARBA00022603"/>
    </source>
</evidence>
<dbReference type="RefSeq" id="WP_039190371.1">
    <property type="nucleotide sequence ID" value="NZ_JRFJ01000001.1"/>
</dbReference>
<name>A0A0B1Q7C2_9HYPH</name>
<dbReference type="SUPFAM" id="SSF53335">
    <property type="entry name" value="S-adenosyl-L-methionine-dependent methyltransferases"/>
    <property type="match status" value="1"/>
</dbReference>
<evidence type="ECO:0000313" key="5">
    <source>
        <dbReference type="Proteomes" id="UP000030826"/>
    </source>
</evidence>
<keyword evidence="2 4" id="KW-0808">Transferase</keyword>
<gene>
    <name evidence="4" type="ORF">LA66_00910</name>
</gene>
<proteinExistence type="predicted"/>
<organism evidence="4 5">
    <name type="scientific">Aureimonas altamirensis</name>
    <dbReference type="NCBI Taxonomy" id="370622"/>
    <lineage>
        <taxon>Bacteria</taxon>
        <taxon>Pseudomonadati</taxon>
        <taxon>Pseudomonadota</taxon>
        <taxon>Alphaproteobacteria</taxon>
        <taxon>Hyphomicrobiales</taxon>
        <taxon>Aurantimonadaceae</taxon>
        <taxon>Aureimonas</taxon>
    </lineage>
</organism>
<dbReference type="EMBL" id="JRFJ01000001">
    <property type="protein sequence ID" value="KHJ55276.1"/>
    <property type="molecule type" value="Genomic_DNA"/>
</dbReference>
<dbReference type="InterPro" id="IPR013216">
    <property type="entry name" value="Methyltransf_11"/>
</dbReference>
<evidence type="ECO:0000313" key="4">
    <source>
        <dbReference type="EMBL" id="KHJ55276.1"/>
    </source>
</evidence>
<keyword evidence="1 4" id="KW-0489">Methyltransferase</keyword>
<protein>
    <submittedName>
        <fullName evidence="4">SAM-dependent methyltransferase</fullName>
    </submittedName>
</protein>
<dbReference type="InterPro" id="IPR050602">
    <property type="entry name" value="Malonyl-ACP_OMT"/>
</dbReference>